<evidence type="ECO:0000313" key="2">
    <source>
        <dbReference type="EMBL" id="PRP87135.1"/>
    </source>
</evidence>
<reference evidence="2 3" key="1">
    <citation type="journal article" date="2018" name="Genome Biol. Evol.">
        <title>Multiple Roots of Fruiting Body Formation in Amoebozoa.</title>
        <authorList>
            <person name="Hillmann F."/>
            <person name="Forbes G."/>
            <person name="Novohradska S."/>
            <person name="Ferling I."/>
            <person name="Riege K."/>
            <person name="Groth M."/>
            <person name="Westermann M."/>
            <person name="Marz M."/>
            <person name="Spaller T."/>
            <person name="Winckler T."/>
            <person name="Schaap P."/>
            <person name="Glockner G."/>
        </authorList>
    </citation>
    <scope>NUCLEOTIDE SEQUENCE [LARGE SCALE GENOMIC DNA]</scope>
    <source>
        <strain evidence="2 3">Jena</strain>
    </source>
</reference>
<feature type="transmembrane region" description="Helical" evidence="1">
    <location>
        <begin position="78"/>
        <end position="97"/>
    </location>
</feature>
<dbReference type="Pfam" id="PF06912">
    <property type="entry name" value="DUF1275"/>
    <property type="match status" value="1"/>
</dbReference>
<keyword evidence="1" id="KW-1133">Transmembrane helix</keyword>
<feature type="transmembrane region" description="Helical" evidence="1">
    <location>
        <begin position="109"/>
        <end position="132"/>
    </location>
</feature>
<dbReference type="STRING" id="1890364.A0A2P6NT37"/>
<feature type="transmembrane region" description="Helical" evidence="1">
    <location>
        <begin position="138"/>
        <end position="158"/>
    </location>
</feature>
<dbReference type="Proteomes" id="UP000241769">
    <property type="component" value="Unassembled WGS sequence"/>
</dbReference>
<keyword evidence="1" id="KW-0472">Membrane</keyword>
<accession>A0A2P6NT37</accession>
<dbReference type="PANTHER" id="PTHR37488:SF2">
    <property type="entry name" value="DUF1275 DOMAIN-CONTAINING PROTEIN"/>
    <property type="match status" value="1"/>
</dbReference>
<sequence>MSPIEEEEAPKRGLSSYLNEDVRKLWVLWLLPLMTFESGVIDAVTVESLGHTFVCNQTGNYVFLGISLFSAEGTLMDVPVHSIVALVSFGVGSMIGGRLGSICGDTKRVWLFSTFCFQGFIGILCCIMSFTMTLEPEGHMVLIPIGLLGIASGMQMIAARRFKVAEYTTAVLTSTTMDFMADGDLFKWKNPTRDKRAASILCLFVGVVVGHSLIVFIDVGTALLFAAIIRFIVAFGWLLLPNKKKANASESLLSSHNGERPV</sequence>
<dbReference type="AlphaFoldDB" id="A0A2P6NT37"/>
<evidence type="ECO:0008006" key="4">
    <source>
        <dbReference type="Google" id="ProtNLM"/>
    </source>
</evidence>
<dbReference type="InParanoid" id="A0A2P6NT37"/>
<comment type="caution">
    <text evidence="2">The sequence shown here is derived from an EMBL/GenBank/DDBJ whole genome shotgun (WGS) entry which is preliminary data.</text>
</comment>
<name>A0A2P6NT37_9EUKA</name>
<dbReference type="InterPro" id="IPR010699">
    <property type="entry name" value="DUF1275"/>
</dbReference>
<gene>
    <name evidence="2" type="ORF">PROFUN_01397</name>
</gene>
<protein>
    <recommendedName>
        <fullName evidence="4">DUF1275 domain protein</fullName>
    </recommendedName>
</protein>
<dbReference type="PANTHER" id="PTHR37488">
    <property type="entry name" value="DUF1275 DOMAIN-CONTAINING PROTEIN"/>
    <property type="match status" value="1"/>
</dbReference>
<organism evidence="2 3">
    <name type="scientific">Planoprotostelium fungivorum</name>
    <dbReference type="NCBI Taxonomy" id="1890364"/>
    <lineage>
        <taxon>Eukaryota</taxon>
        <taxon>Amoebozoa</taxon>
        <taxon>Evosea</taxon>
        <taxon>Variosea</taxon>
        <taxon>Cavosteliida</taxon>
        <taxon>Cavosteliaceae</taxon>
        <taxon>Planoprotostelium</taxon>
    </lineage>
</organism>
<evidence type="ECO:0000313" key="3">
    <source>
        <dbReference type="Proteomes" id="UP000241769"/>
    </source>
</evidence>
<feature type="transmembrane region" description="Helical" evidence="1">
    <location>
        <begin position="197"/>
        <end position="217"/>
    </location>
</feature>
<feature type="transmembrane region" description="Helical" evidence="1">
    <location>
        <begin position="223"/>
        <end position="240"/>
    </location>
</feature>
<dbReference type="EMBL" id="MDYQ01000022">
    <property type="protein sequence ID" value="PRP87135.1"/>
    <property type="molecule type" value="Genomic_DNA"/>
</dbReference>
<keyword evidence="1" id="KW-0812">Transmembrane</keyword>
<keyword evidence="3" id="KW-1185">Reference proteome</keyword>
<evidence type="ECO:0000256" key="1">
    <source>
        <dbReference type="SAM" id="Phobius"/>
    </source>
</evidence>
<proteinExistence type="predicted"/>
<dbReference type="OrthoDB" id="5223589at2759"/>